<evidence type="ECO:0000313" key="1">
    <source>
        <dbReference type="EMBL" id="CAE7427466.1"/>
    </source>
</evidence>
<comment type="caution">
    <text evidence="1">The sequence shown here is derived from an EMBL/GenBank/DDBJ whole genome shotgun (WGS) entry which is preliminary data.</text>
</comment>
<sequence length="187" mass="19937">MGEILCTSVDDCRRKLEGSLSKLGDFVGSWASENLQKLSDQGLKGVKALEAQGNAGFQAMESIQTQVDGTVGSIKDFFSGAAQEATNIVQRYGFINSLCAPDGINSRFPIAVWTISDNFDAVVDKLKQCASKKYQNKLPTPFMDVSVPGFCLPEVARAPLKGIVAAVRYAIAEGGPAASTGFMNAFK</sequence>
<accession>A0A812RAN9</accession>
<organism evidence="1 2">
    <name type="scientific">Symbiodinium pilosum</name>
    <name type="common">Dinoflagellate</name>
    <dbReference type="NCBI Taxonomy" id="2952"/>
    <lineage>
        <taxon>Eukaryota</taxon>
        <taxon>Sar</taxon>
        <taxon>Alveolata</taxon>
        <taxon>Dinophyceae</taxon>
        <taxon>Suessiales</taxon>
        <taxon>Symbiodiniaceae</taxon>
        <taxon>Symbiodinium</taxon>
    </lineage>
</organism>
<name>A0A812RAN9_SYMPI</name>
<keyword evidence="2" id="KW-1185">Reference proteome</keyword>
<evidence type="ECO:0000313" key="2">
    <source>
        <dbReference type="Proteomes" id="UP000649617"/>
    </source>
</evidence>
<dbReference type="EMBL" id="CAJNIZ010019512">
    <property type="protein sequence ID" value="CAE7427466.1"/>
    <property type="molecule type" value="Genomic_DNA"/>
</dbReference>
<feature type="non-terminal residue" evidence="1">
    <location>
        <position position="1"/>
    </location>
</feature>
<proteinExistence type="predicted"/>
<reference evidence="1" key="1">
    <citation type="submission" date="2021-02" db="EMBL/GenBank/DDBJ databases">
        <authorList>
            <person name="Dougan E. K."/>
            <person name="Rhodes N."/>
            <person name="Thang M."/>
            <person name="Chan C."/>
        </authorList>
    </citation>
    <scope>NUCLEOTIDE SEQUENCE</scope>
</reference>
<dbReference type="AlphaFoldDB" id="A0A812RAN9"/>
<dbReference type="Proteomes" id="UP000649617">
    <property type="component" value="Unassembled WGS sequence"/>
</dbReference>
<gene>
    <name evidence="1" type="ORF">SPIL2461_LOCUS10475</name>
</gene>
<protein>
    <submittedName>
        <fullName evidence="1">Uncharacterized protein</fullName>
    </submittedName>
</protein>